<dbReference type="Pfam" id="PF16256">
    <property type="entry name" value="DUF4911"/>
    <property type="match status" value="1"/>
</dbReference>
<organism evidence="1 2">
    <name type="scientific">candidate division WOR-1 bacterium RIFOXYC2_FULL_41_25</name>
    <dbReference type="NCBI Taxonomy" id="1802586"/>
    <lineage>
        <taxon>Bacteria</taxon>
        <taxon>Bacillati</taxon>
        <taxon>Saganbacteria</taxon>
    </lineage>
</organism>
<evidence type="ECO:0000313" key="1">
    <source>
        <dbReference type="EMBL" id="OGC32691.1"/>
    </source>
</evidence>
<evidence type="ECO:0000313" key="2">
    <source>
        <dbReference type="Proteomes" id="UP000177309"/>
    </source>
</evidence>
<proteinExistence type="predicted"/>
<dbReference type="AlphaFoldDB" id="A0A1F4TIX8"/>
<protein>
    <recommendedName>
        <fullName evidence="3">DUF4911 domain-containing protein</fullName>
    </recommendedName>
</protein>
<comment type="caution">
    <text evidence="1">The sequence shown here is derived from an EMBL/GenBank/DDBJ whole genome shotgun (WGS) entry which is preliminary data.</text>
</comment>
<dbReference type="EMBL" id="MEUI01000047">
    <property type="protein sequence ID" value="OGC32691.1"/>
    <property type="molecule type" value="Genomic_DNA"/>
</dbReference>
<name>A0A1F4TIX8_UNCSA</name>
<sequence>MKDSINVFLRVKKKDIYLLCPYFEAFEGMVAIRTPAPELGTEATLKLMLSPDFKDEFDKILAGLKERLEIEQIATI</sequence>
<reference evidence="1 2" key="1">
    <citation type="journal article" date="2016" name="Nat. Commun.">
        <title>Thousands of microbial genomes shed light on interconnected biogeochemical processes in an aquifer system.</title>
        <authorList>
            <person name="Anantharaman K."/>
            <person name="Brown C.T."/>
            <person name="Hug L.A."/>
            <person name="Sharon I."/>
            <person name="Castelle C.J."/>
            <person name="Probst A.J."/>
            <person name="Thomas B.C."/>
            <person name="Singh A."/>
            <person name="Wilkins M.J."/>
            <person name="Karaoz U."/>
            <person name="Brodie E.L."/>
            <person name="Williams K.H."/>
            <person name="Hubbard S.S."/>
            <person name="Banfield J.F."/>
        </authorList>
    </citation>
    <scope>NUCLEOTIDE SEQUENCE [LARGE SCALE GENOMIC DNA]</scope>
</reference>
<accession>A0A1F4TIX8</accession>
<gene>
    <name evidence="1" type="ORF">A2462_04010</name>
</gene>
<evidence type="ECO:0008006" key="3">
    <source>
        <dbReference type="Google" id="ProtNLM"/>
    </source>
</evidence>
<dbReference type="Proteomes" id="UP000177309">
    <property type="component" value="Unassembled WGS sequence"/>
</dbReference>
<dbReference type="InterPro" id="IPR032587">
    <property type="entry name" value="DUF4911"/>
</dbReference>